<dbReference type="GO" id="GO:0016740">
    <property type="term" value="F:transferase activity"/>
    <property type="evidence" value="ECO:0007669"/>
    <property type="project" value="UniProtKB-KW"/>
</dbReference>
<protein>
    <submittedName>
        <fullName evidence="5">Glycosyl transferase family 2</fullName>
    </submittedName>
</protein>
<dbReference type="KEGG" id="msv:Mesil_0340"/>
<dbReference type="Pfam" id="PF02709">
    <property type="entry name" value="Glyco_transf_7C"/>
    <property type="match status" value="1"/>
</dbReference>
<dbReference type="PANTHER" id="PTHR43685:SF3">
    <property type="entry name" value="SLR2126 PROTEIN"/>
    <property type="match status" value="1"/>
</dbReference>
<reference evidence="5 6" key="1">
    <citation type="journal article" date="2010" name="Stand. Genomic Sci.">
        <title>Complete genome sequence of Meiothermus silvanus type strain (VI-R2).</title>
        <authorList>
            <person name="Sikorski J."/>
            <person name="Tindall B.J."/>
            <person name="Lowry S."/>
            <person name="Lucas S."/>
            <person name="Nolan M."/>
            <person name="Copeland A."/>
            <person name="Glavina Del Rio T."/>
            <person name="Tice H."/>
            <person name="Cheng J.F."/>
            <person name="Han C."/>
            <person name="Pitluck S."/>
            <person name="Liolios K."/>
            <person name="Ivanova N."/>
            <person name="Mavromatis K."/>
            <person name="Mikhailova N."/>
            <person name="Pati A."/>
            <person name="Goodwin L."/>
            <person name="Chen A."/>
            <person name="Palaniappan K."/>
            <person name="Land M."/>
            <person name="Hauser L."/>
            <person name="Chang Y.J."/>
            <person name="Jeffries C.D."/>
            <person name="Rohde M."/>
            <person name="Goker M."/>
            <person name="Woyke T."/>
            <person name="Bristow J."/>
            <person name="Eisen J.A."/>
            <person name="Markowitz V."/>
            <person name="Hugenholtz P."/>
            <person name="Kyrpides N.C."/>
            <person name="Klenk H.P."/>
            <person name="Lapidus A."/>
        </authorList>
    </citation>
    <scope>NUCLEOTIDE SEQUENCE [LARGE SCALE GENOMIC DNA]</scope>
    <source>
        <strain evidence="6">ATCC 700542 / DSM 9946 / VI-R2</strain>
    </source>
</reference>
<feature type="transmembrane region" description="Helical" evidence="2">
    <location>
        <begin position="222"/>
        <end position="243"/>
    </location>
</feature>
<accession>D7BI07</accession>
<dbReference type="SUPFAM" id="SSF53448">
    <property type="entry name" value="Nucleotide-diphospho-sugar transferases"/>
    <property type="match status" value="1"/>
</dbReference>
<dbReference type="Pfam" id="PF00535">
    <property type="entry name" value="Glycos_transf_2"/>
    <property type="match status" value="1"/>
</dbReference>
<dbReference type="RefSeq" id="WP_013156888.1">
    <property type="nucleotide sequence ID" value="NC_014212.1"/>
</dbReference>
<name>D7BI07_ALLS1</name>
<keyword evidence="2" id="KW-1133">Transmembrane helix</keyword>
<evidence type="ECO:0000259" key="4">
    <source>
        <dbReference type="Pfam" id="PF02709"/>
    </source>
</evidence>
<dbReference type="InterPro" id="IPR029044">
    <property type="entry name" value="Nucleotide-diphossugar_trans"/>
</dbReference>
<organism evidence="5 6">
    <name type="scientific">Allomeiothermus silvanus (strain ATCC 700542 / DSM 9946 / NBRC 106475 / NCIMB 13440 / VI-R2)</name>
    <name type="common">Thermus silvanus</name>
    <dbReference type="NCBI Taxonomy" id="526227"/>
    <lineage>
        <taxon>Bacteria</taxon>
        <taxon>Thermotogati</taxon>
        <taxon>Deinococcota</taxon>
        <taxon>Deinococci</taxon>
        <taxon>Thermales</taxon>
        <taxon>Thermaceae</taxon>
        <taxon>Allomeiothermus</taxon>
    </lineage>
</organism>
<keyword evidence="2" id="KW-0812">Transmembrane</keyword>
<feature type="domain" description="Galactosyltransferase C-terminal" evidence="4">
    <location>
        <begin position="125"/>
        <end position="185"/>
    </location>
</feature>
<evidence type="ECO:0000313" key="6">
    <source>
        <dbReference type="Proteomes" id="UP000001916"/>
    </source>
</evidence>
<keyword evidence="2" id="KW-0472">Membrane</keyword>
<dbReference type="Gene3D" id="3.90.550.10">
    <property type="entry name" value="Spore Coat Polysaccharide Biosynthesis Protein SpsA, Chain A"/>
    <property type="match status" value="1"/>
</dbReference>
<dbReference type="CAZy" id="GT2">
    <property type="family name" value="Glycosyltransferase Family 2"/>
</dbReference>
<keyword evidence="6" id="KW-1185">Reference proteome</keyword>
<sequence length="270" mass="29856">MISVIVPTHNRRSLLERKLQALEGQPGEFEVIVVADGCTDGTVEWLERYPAGFPLRLLETQGKGAAYARNRGAEVARGEILLFSDDDVIPRPGWIAAHQRAHAAPKTVAVGRLLLPPGLKGSGAAELPGPTLFWWNATGNNTSLPKSLFEEVGGYDSTHFAGYGGEDPDLAYRLKKAGARFVFVREAEAIHEAWDYQNSAMGRARKAGAAHMRLYRKYKDAAIAWALGVHPVLLVLKMTFLPWTKRLLGPRGDYELAYAWGAWEEYQTAR</sequence>
<gene>
    <name evidence="5" type="ordered locus">Mesil_0340</name>
</gene>
<proteinExistence type="predicted"/>
<dbReference type="STRING" id="526227.Mesil_0340"/>
<evidence type="ECO:0000256" key="1">
    <source>
        <dbReference type="ARBA" id="ARBA00022679"/>
    </source>
</evidence>
<keyword evidence="1 5" id="KW-0808">Transferase</keyword>
<evidence type="ECO:0000259" key="3">
    <source>
        <dbReference type="Pfam" id="PF00535"/>
    </source>
</evidence>
<dbReference type="PANTHER" id="PTHR43685">
    <property type="entry name" value="GLYCOSYLTRANSFERASE"/>
    <property type="match status" value="1"/>
</dbReference>
<dbReference type="InterPro" id="IPR001173">
    <property type="entry name" value="Glyco_trans_2-like"/>
</dbReference>
<dbReference type="EMBL" id="CP002042">
    <property type="protein sequence ID" value="ADH62281.1"/>
    <property type="molecule type" value="Genomic_DNA"/>
</dbReference>
<dbReference type="eggNOG" id="COG1216">
    <property type="taxonomic scope" value="Bacteria"/>
</dbReference>
<evidence type="ECO:0000256" key="2">
    <source>
        <dbReference type="SAM" id="Phobius"/>
    </source>
</evidence>
<dbReference type="AlphaFoldDB" id="D7BI07"/>
<dbReference type="InterPro" id="IPR050834">
    <property type="entry name" value="Glycosyltransf_2"/>
</dbReference>
<feature type="domain" description="Glycosyltransferase 2-like" evidence="3">
    <location>
        <begin position="3"/>
        <end position="113"/>
    </location>
</feature>
<evidence type="ECO:0000313" key="5">
    <source>
        <dbReference type="EMBL" id="ADH62281.1"/>
    </source>
</evidence>
<dbReference type="HOGENOM" id="CLU_1000417_0_0_0"/>
<dbReference type="InterPro" id="IPR027791">
    <property type="entry name" value="Galactosyl_T_C"/>
</dbReference>
<dbReference type="Proteomes" id="UP000001916">
    <property type="component" value="Chromosome"/>
</dbReference>
<dbReference type="OrthoDB" id="4120491at2"/>